<keyword evidence="2" id="KW-0238">DNA-binding</keyword>
<name>A0A1H3K4M8_9BACT</name>
<evidence type="ECO:0000313" key="6">
    <source>
        <dbReference type="Proteomes" id="UP000199663"/>
    </source>
</evidence>
<dbReference type="InterPro" id="IPR013655">
    <property type="entry name" value="PAS_fold_3"/>
</dbReference>
<evidence type="ECO:0000259" key="4">
    <source>
        <dbReference type="PROSITE" id="PS50043"/>
    </source>
</evidence>
<dbReference type="Gene3D" id="1.10.10.10">
    <property type="entry name" value="Winged helix-like DNA-binding domain superfamily/Winged helix DNA-binding domain"/>
    <property type="match status" value="1"/>
</dbReference>
<accession>A0A1H3K4M8</accession>
<gene>
    <name evidence="5" type="ORF">SAMN05444412_101253</name>
</gene>
<dbReference type="PANTHER" id="PTHR44688:SF16">
    <property type="entry name" value="DNA-BINDING TRANSCRIPTIONAL ACTIVATOR DEVR_DOSR"/>
    <property type="match status" value="1"/>
</dbReference>
<reference evidence="5 6" key="1">
    <citation type="submission" date="2016-10" db="EMBL/GenBank/DDBJ databases">
        <authorList>
            <person name="Varghese N."/>
            <person name="Submissions S."/>
        </authorList>
    </citation>
    <scope>NUCLEOTIDE SEQUENCE [LARGE SCALE GENOMIC DNA]</scope>
    <source>
        <strain evidence="5 6">DSM 17997</strain>
    </source>
</reference>
<dbReference type="PROSITE" id="PS50043">
    <property type="entry name" value="HTH_LUXR_2"/>
    <property type="match status" value="1"/>
</dbReference>
<evidence type="ECO:0000256" key="2">
    <source>
        <dbReference type="ARBA" id="ARBA00023125"/>
    </source>
</evidence>
<dbReference type="RefSeq" id="WP_019596060.1">
    <property type="nucleotide sequence ID" value="NZ_FNQC01000001.1"/>
</dbReference>
<feature type="domain" description="HTH luxR-type" evidence="4">
    <location>
        <begin position="200"/>
        <end position="265"/>
    </location>
</feature>
<protein>
    <submittedName>
        <fullName evidence="5">PAS fold-containing protein</fullName>
    </submittedName>
</protein>
<keyword evidence="3" id="KW-0804">Transcription</keyword>
<evidence type="ECO:0000256" key="1">
    <source>
        <dbReference type="ARBA" id="ARBA00023015"/>
    </source>
</evidence>
<evidence type="ECO:0000313" key="5">
    <source>
        <dbReference type="EMBL" id="SDY47140.1"/>
    </source>
</evidence>
<keyword evidence="1" id="KW-0805">Transcription regulation</keyword>
<dbReference type="SMART" id="SM00421">
    <property type="entry name" value="HTH_LUXR"/>
    <property type="match status" value="1"/>
</dbReference>
<dbReference type="PRINTS" id="PR00038">
    <property type="entry name" value="HTHLUXR"/>
</dbReference>
<proteinExistence type="predicted"/>
<dbReference type="PANTHER" id="PTHR44688">
    <property type="entry name" value="DNA-BINDING TRANSCRIPTIONAL ACTIVATOR DEVR_DOSR"/>
    <property type="match status" value="1"/>
</dbReference>
<dbReference type="Pfam" id="PF00196">
    <property type="entry name" value="GerE"/>
    <property type="match status" value="1"/>
</dbReference>
<dbReference type="SUPFAM" id="SSF46894">
    <property type="entry name" value="C-terminal effector domain of the bipartite response regulators"/>
    <property type="match status" value="1"/>
</dbReference>
<organism evidence="5 6">
    <name type="scientific">Rhodonellum ikkaensis</name>
    <dbReference type="NCBI Taxonomy" id="336829"/>
    <lineage>
        <taxon>Bacteria</taxon>
        <taxon>Pseudomonadati</taxon>
        <taxon>Bacteroidota</taxon>
        <taxon>Cytophagia</taxon>
        <taxon>Cytophagales</taxon>
        <taxon>Cytophagaceae</taxon>
        <taxon>Rhodonellum</taxon>
    </lineage>
</organism>
<dbReference type="Gene3D" id="3.30.450.20">
    <property type="entry name" value="PAS domain"/>
    <property type="match status" value="1"/>
</dbReference>
<dbReference type="CDD" id="cd06170">
    <property type="entry name" value="LuxR_C_like"/>
    <property type="match status" value="1"/>
</dbReference>
<dbReference type="Pfam" id="PF08447">
    <property type="entry name" value="PAS_3"/>
    <property type="match status" value="1"/>
</dbReference>
<dbReference type="InterPro" id="IPR000792">
    <property type="entry name" value="Tscrpt_reg_LuxR_C"/>
</dbReference>
<dbReference type="Proteomes" id="UP000199663">
    <property type="component" value="Unassembled WGS sequence"/>
</dbReference>
<sequence>MDQFLINKLSTQNKFSEKFIQWTEQDFCSYQQNESKLMEDLAIISDNIGMKEGLIIACIDYRDLSIAFCTDNVGDIIGYPSSYFKKRGFEGVLDMIHPEDREILYKFQDIIFGVLSKLNFEEKKGFEFTYVVRWLHKETQIAKWFLTKVKPYWIDDNGNVVMDLHIVAHLTSPPAVKEFDWGYSYTSHDGTRIACYKNEPVSVEIPLTKKEKEIGSLMLEGLDSKEIAEKLFISVNTVFTHRKKIMKKLKAKNTGDMIKKLMDQRTL</sequence>
<comment type="caution">
    <text evidence="5">The sequence shown here is derived from an EMBL/GenBank/DDBJ whole genome shotgun (WGS) entry which is preliminary data.</text>
</comment>
<dbReference type="EMBL" id="FNQC01000001">
    <property type="protein sequence ID" value="SDY47140.1"/>
    <property type="molecule type" value="Genomic_DNA"/>
</dbReference>
<dbReference type="InterPro" id="IPR016032">
    <property type="entry name" value="Sig_transdc_resp-reg_C-effctor"/>
</dbReference>
<keyword evidence="6" id="KW-1185">Reference proteome</keyword>
<dbReference type="InterPro" id="IPR036388">
    <property type="entry name" value="WH-like_DNA-bd_sf"/>
</dbReference>
<evidence type="ECO:0000256" key="3">
    <source>
        <dbReference type="ARBA" id="ARBA00023163"/>
    </source>
</evidence>